<sequence>MSCDGPRKRKWKLQARATSGFIFPHTSYRTIGPSIFLRVGPLYCQMKLSLFKFILSDSGIFSGIRIV</sequence>
<evidence type="ECO:0000313" key="2">
    <source>
        <dbReference type="Proteomes" id="UP000233469"/>
    </source>
</evidence>
<reference evidence="1 2" key="1">
    <citation type="submission" date="2016-04" db="EMBL/GenBank/DDBJ databases">
        <title>Genome analyses suggest a sexual origin of heterokaryosis in a supposedly ancient asexual fungus.</title>
        <authorList>
            <person name="Ropars J."/>
            <person name="Sedzielewska K."/>
            <person name="Noel J."/>
            <person name="Charron P."/>
            <person name="Farinelli L."/>
            <person name="Marton T."/>
            <person name="Kruger M."/>
            <person name="Pelin A."/>
            <person name="Brachmann A."/>
            <person name="Corradi N."/>
        </authorList>
    </citation>
    <scope>NUCLEOTIDE SEQUENCE [LARGE SCALE GENOMIC DNA]</scope>
    <source>
        <strain evidence="1 2">C2</strain>
    </source>
</reference>
<protein>
    <submittedName>
        <fullName evidence="1">Uncharacterized protein</fullName>
    </submittedName>
</protein>
<dbReference type="EMBL" id="LLXL01001331">
    <property type="protein sequence ID" value="PKK65062.1"/>
    <property type="molecule type" value="Genomic_DNA"/>
</dbReference>
<reference evidence="1 2" key="2">
    <citation type="submission" date="2017-10" db="EMBL/GenBank/DDBJ databases">
        <title>Extensive intraspecific genome diversity in a model arbuscular mycorrhizal fungus.</title>
        <authorList>
            <person name="Chen E.C.H."/>
            <person name="Morin E."/>
            <person name="Baudet D."/>
            <person name="Noel J."/>
            <person name="Ndikumana S."/>
            <person name="Charron P."/>
            <person name="St-Onge C."/>
            <person name="Giorgi J."/>
            <person name="Grigoriev I.V."/>
            <person name="Roux C."/>
            <person name="Martin F.M."/>
            <person name="Corradi N."/>
        </authorList>
    </citation>
    <scope>NUCLEOTIDE SEQUENCE [LARGE SCALE GENOMIC DNA]</scope>
    <source>
        <strain evidence="1 2">C2</strain>
    </source>
</reference>
<gene>
    <name evidence="1" type="ORF">RhiirC2_755662</name>
</gene>
<dbReference type="AlphaFoldDB" id="A0A2N1MTT6"/>
<dbReference type="VEuPathDB" id="FungiDB:FUN_012159"/>
<dbReference type="Proteomes" id="UP000233469">
    <property type="component" value="Unassembled WGS sequence"/>
</dbReference>
<name>A0A2N1MTT6_9GLOM</name>
<organism evidence="1 2">
    <name type="scientific">Rhizophagus irregularis</name>
    <dbReference type="NCBI Taxonomy" id="588596"/>
    <lineage>
        <taxon>Eukaryota</taxon>
        <taxon>Fungi</taxon>
        <taxon>Fungi incertae sedis</taxon>
        <taxon>Mucoromycota</taxon>
        <taxon>Glomeromycotina</taxon>
        <taxon>Glomeromycetes</taxon>
        <taxon>Glomerales</taxon>
        <taxon>Glomeraceae</taxon>
        <taxon>Rhizophagus</taxon>
    </lineage>
</organism>
<comment type="caution">
    <text evidence="1">The sequence shown here is derived from an EMBL/GenBank/DDBJ whole genome shotgun (WGS) entry which is preliminary data.</text>
</comment>
<evidence type="ECO:0000313" key="1">
    <source>
        <dbReference type="EMBL" id="PKK65062.1"/>
    </source>
</evidence>
<accession>A0A2N1MTT6</accession>
<dbReference type="VEuPathDB" id="FungiDB:RhiirFUN_016326"/>
<proteinExistence type="predicted"/>